<evidence type="ECO:0000256" key="2">
    <source>
        <dbReference type="ARBA" id="ARBA00022741"/>
    </source>
</evidence>
<dbReference type="GO" id="GO:0015192">
    <property type="term" value="F:L-phenylalanine transmembrane transporter activity"/>
    <property type="evidence" value="ECO:0007669"/>
    <property type="project" value="TreeGrafter"/>
</dbReference>
<dbReference type="GO" id="GO:0015188">
    <property type="term" value="F:L-isoleucine transmembrane transporter activity"/>
    <property type="evidence" value="ECO:0007669"/>
    <property type="project" value="TreeGrafter"/>
</dbReference>
<name>A0A1I4ETY6_9HYPH</name>
<organism evidence="5 6">
    <name type="scientific">Neomesorhizobium albiziae</name>
    <dbReference type="NCBI Taxonomy" id="335020"/>
    <lineage>
        <taxon>Bacteria</taxon>
        <taxon>Pseudomonadati</taxon>
        <taxon>Pseudomonadota</taxon>
        <taxon>Alphaproteobacteria</taxon>
        <taxon>Hyphomicrobiales</taxon>
        <taxon>Phyllobacteriaceae</taxon>
        <taxon>Neomesorhizobium</taxon>
    </lineage>
</organism>
<dbReference type="RefSeq" id="WP_149763614.1">
    <property type="nucleotide sequence ID" value="NZ_BSPE01000044.1"/>
</dbReference>
<keyword evidence="2" id="KW-0547">Nucleotide-binding</keyword>
<evidence type="ECO:0000259" key="4">
    <source>
        <dbReference type="PROSITE" id="PS50893"/>
    </source>
</evidence>
<dbReference type="OrthoDB" id="9779872at2"/>
<dbReference type="GO" id="GO:0042941">
    <property type="term" value="P:D-alanine transmembrane transport"/>
    <property type="evidence" value="ECO:0007669"/>
    <property type="project" value="TreeGrafter"/>
</dbReference>
<dbReference type="SMART" id="SM00382">
    <property type="entry name" value="AAA"/>
    <property type="match status" value="1"/>
</dbReference>
<dbReference type="GO" id="GO:0005304">
    <property type="term" value="F:L-valine transmembrane transporter activity"/>
    <property type="evidence" value="ECO:0007669"/>
    <property type="project" value="TreeGrafter"/>
</dbReference>
<dbReference type="GO" id="GO:0015808">
    <property type="term" value="P:L-alanine transport"/>
    <property type="evidence" value="ECO:0007669"/>
    <property type="project" value="TreeGrafter"/>
</dbReference>
<dbReference type="GO" id="GO:1903806">
    <property type="term" value="P:L-isoleucine import across plasma membrane"/>
    <property type="evidence" value="ECO:0007669"/>
    <property type="project" value="TreeGrafter"/>
</dbReference>
<dbReference type="Pfam" id="PF00005">
    <property type="entry name" value="ABC_tran"/>
    <property type="match status" value="1"/>
</dbReference>
<keyword evidence="6" id="KW-1185">Reference proteome</keyword>
<dbReference type="GO" id="GO:0005886">
    <property type="term" value="C:plasma membrane"/>
    <property type="evidence" value="ECO:0007669"/>
    <property type="project" value="TreeGrafter"/>
</dbReference>
<proteinExistence type="predicted"/>
<dbReference type="InterPro" id="IPR027417">
    <property type="entry name" value="P-loop_NTPase"/>
</dbReference>
<dbReference type="AlphaFoldDB" id="A0A1I4ETY6"/>
<evidence type="ECO:0000256" key="1">
    <source>
        <dbReference type="ARBA" id="ARBA00022448"/>
    </source>
</evidence>
<dbReference type="PANTHER" id="PTHR45772:SF7">
    <property type="entry name" value="AMINO ACID ABC TRANSPORTER ATP-BINDING PROTEIN"/>
    <property type="match status" value="1"/>
</dbReference>
<accession>A0A1I4ETY6</accession>
<reference evidence="5 6" key="1">
    <citation type="submission" date="2016-10" db="EMBL/GenBank/DDBJ databases">
        <authorList>
            <person name="Varghese N."/>
            <person name="Submissions S."/>
        </authorList>
    </citation>
    <scope>NUCLEOTIDE SEQUENCE [LARGE SCALE GENOMIC DNA]</scope>
    <source>
        <strain evidence="5 6">DSM 21822</strain>
    </source>
</reference>
<feature type="domain" description="ABC transporter" evidence="4">
    <location>
        <begin position="4"/>
        <end position="237"/>
    </location>
</feature>
<evidence type="ECO:0000313" key="5">
    <source>
        <dbReference type="EMBL" id="SFL09154.1"/>
    </source>
</evidence>
<dbReference type="InterPro" id="IPR051120">
    <property type="entry name" value="ABC_AA/LPS_Transport"/>
</dbReference>
<keyword evidence="3 5" id="KW-0067">ATP-binding</keyword>
<dbReference type="GO" id="GO:0016887">
    <property type="term" value="F:ATP hydrolysis activity"/>
    <property type="evidence" value="ECO:0007669"/>
    <property type="project" value="InterPro"/>
</dbReference>
<protein>
    <submittedName>
        <fullName evidence="5">Amino acid/amide ABC transporter ATP-binding protein 1, HAAT family (TC 3.A.1.4.-)</fullName>
    </submittedName>
</protein>
<evidence type="ECO:0000256" key="3">
    <source>
        <dbReference type="ARBA" id="ARBA00022840"/>
    </source>
</evidence>
<dbReference type="PROSITE" id="PS50893">
    <property type="entry name" value="ABC_TRANSPORTER_2"/>
    <property type="match status" value="1"/>
</dbReference>
<dbReference type="Gene3D" id="3.40.50.300">
    <property type="entry name" value="P-loop containing nucleotide triphosphate hydrolases"/>
    <property type="match status" value="1"/>
</dbReference>
<dbReference type="InterPro" id="IPR003593">
    <property type="entry name" value="AAA+_ATPase"/>
</dbReference>
<dbReference type="EMBL" id="FOSL01000030">
    <property type="protein sequence ID" value="SFL09154.1"/>
    <property type="molecule type" value="Genomic_DNA"/>
</dbReference>
<dbReference type="InterPro" id="IPR003439">
    <property type="entry name" value="ABC_transporter-like_ATP-bd"/>
</dbReference>
<dbReference type="GO" id="GO:1903805">
    <property type="term" value="P:L-valine import across plasma membrane"/>
    <property type="evidence" value="ECO:0007669"/>
    <property type="project" value="TreeGrafter"/>
</dbReference>
<gene>
    <name evidence="5" type="ORF">SAMN04488498_13047</name>
</gene>
<dbReference type="CDD" id="cd03219">
    <property type="entry name" value="ABC_Mj1267_LivG_branched"/>
    <property type="match status" value="1"/>
</dbReference>
<keyword evidence="1" id="KW-0813">Transport</keyword>
<dbReference type="GO" id="GO:0005524">
    <property type="term" value="F:ATP binding"/>
    <property type="evidence" value="ECO:0007669"/>
    <property type="project" value="UniProtKB-KW"/>
</dbReference>
<dbReference type="Proteomes" id="UP000323300">
    <property type="component" value="Unassembled WGS sequence"/>
</dbReference>
<dbReference type="PANTHER" id="PTHR45772">
    <property type="entry name" value="CONSERVED COMPONENT OF ABC TRANSPORTER FOR NATURAL AMINO ACIDS-RELATED"/>
    <property type="match status" value="1"/>
</dbReference>
<evidence type="ECO:0000313" key="6">
    <source>
        <dbReference type="Proteomes" id="UP000323300"/>
    </source>
</evidence>
<sequence>MLHMEIKGLSKSFGALRVADGIDLRIQRGEAVGIIGPNGAGKTTFFNLIAGDLFGDAGTVVFKGTDVTGWDARERSRACMARTYQIPQPFHGMTVYENVLVGAVFAGGRSQSQSRQHCEEILQQTHLSEFANTPASSLTLLNRKRLELARALGSSPELLLLDEIAGGLTDAECSDLVKTILDINAHGVTVIWIEHVVHALLEVVNRLVVLNAGSVLRDGEPHRVMRSPDVREIYLGVEPEADGAGS</sequence>
<dbReference type="SUPFAM" id="SSF52540">
    <property type="entry name" value="P-loop containing nucleoside triphosphate hydrolases"/>
    <property type="match status" value="1"/>
</dbReference>